<dbReference type="GO" id="GO:0016747">
    <property type="term" value="F:acyltransferase activity, transferring groups other than amino-acyl groups"/>
    <property type="evidence" value="ECO:0007669"/>
    <property type="project" value="InterPro"/>
</dbReference>
<dbReference type="InterPro" id="IPR016181">
    <property type="entry name" value="Acyl_CoA_acyltransferase"/>
</dbReference>
<dbReference type="InterPro" id="IPR000182">
    <property type="entry name" value="GNAT_dom"/>
</dbReference>
<name>A0A7D9D2I9_9GAMM</name>
<dbReference type="Pfam" id="PF00583">
    <property type="entry name" value="Acetyltransf_1"/>
    <property type="match status" value="1"/>
</dbReference>
<accession>A0A7D9D2I9</accession>
<gene>
    <name evidence="2" type="ORF">JTBB02_V1_30012</name>
</gene>
<evidence type="ECO:0000313" key="2">
    <source>
        <dbReference type="EMBL" id="VUX54914.1"/>
    </source>
</evidence>
<reference evidence="2" key="1">
    <citation type="submission" date="2019-07" db="EMBL/GenBank/DDBJ databases">
        <authorList>
            <person name="Weber M."/>
            <person name="Kostadinov I."/>
            <person name="Kostadinov D I."/>
        </authorList>
    </citation>
    <scope>NUCLEOTIDE SEQUENCE</scope>
    <source>
        <strain evidence="2">Gfbio:sag-sample-b02:053724c1-46a9-4a36-b237-ea2bf867836b</strain>
    </source>
</reference>
<dbReference type="EMBL" id="LR633966">
    <property type="protein sequence ID" value="VUX54914.1"/>
    <property type="molecule type" value="Genomic_DNA"/>
</dbReference>
<dbReference type="SUPFAM" id="SSF55729">
    <property type="entry name" value="Acyl-CoA N-acyltransferases (Nat)"/>
    <property type="match status" value="1"/>
</dbReference>
<feature type="domain" description="N-acetyltransferase" evidence="1">
    <location>
        <begin position="6"/>
        <end position="200"/>
    </location>
</feature>
<sequence>MNDYDIVSRPIVPSDWPAIERLFGVNGACGGCWCMLWRVPSLGRYWESAKGKRNKASFRKFVETGAALGCLAWIDDEPVGWCGVGPRQHYPYLQRSRTIPAPGIDNVWCVSCFFIPRCWRGKGIAGHLLTTALAYSRSAGAASLEGYPTVPKSATKLIPPAFAHTGVPQLFESAGFKWVHDIGARQVWRSSFDRADRRRR</sequence>
<organism evidence="2">
    <name type="scientific">uncultured Woeseiaceae bacterium</name>
    <dbReference type="NCBI Taxonomy" id="1983305"/>
    <lineage>
        <taxon>Bacteria</taxon>
        <taxon>Pseudomonadati</taxon>
        <taxon>Pseudomonadota</taxon>
        <taxon>Gammaproteobacteria</taxon>
        <taxon>Woeseiales</taxon>
        <taxon>Woeseiaceae</taxon>
        <taxon>environmental samples</taxon>
    </lineage>
</organism>
<dbReference type="AlphaFoldDB" id="A0A7D9D2I9"/>
<keyword evidence="2" id="KW-0808">Transferase</keyword>
<dbReference type="PROSITE" id="PS51186">
    <property type="entry name" value="GNAT"/>
    <property type="match status" value="1"/>
</dbReference>
<dbReference type="Gene3D" id="3.40.630.30">
    <property type="match status" value="1"/>
</dbReference>
<dbReference type="CDD" id="cd04301">
    <property type="entry name" value="NAT_SF"/>
    <property type="match status" value="1"/>
</dbReference>
<proteinExistence type="predicted"/>
<evidence type="ECO:0000259" key="1">
    <source>
        <dbReference type="PROSITE" id="PS51186"/>
    </source>
</evidence>
<protein>
    <submittedName>
        <fullName evidence="2">N-acetyltransferase GCN5</fullName>
    </submittedName>
</protein>